<organism evidence="1 2">
    <name type="scientific">Vibrio chagasii</name>
    <dbReference type="NCBI Taxonomy" id="170679"/>
    <lineage>
        <taxon>Bacteria</taxon>
        <taxon>Pseudomonadati</taxon>
        <taxon>Pseudomonadota</taxon>
        <taxon>Gammaproteobacteria</taxon>
        <taxon>Vibrionales</taxon>
        <taxon>Vibrionaceae</taxon>
        <taxon>Vibrio</taxon>
    </lineage>
</organism>
<evidence type="ECO:0000313" key="2">
    <source>
        <dbReference type="Proteomes" id="UP000423756"/>
    </source>
</evidence>
<gene>
    <name evidence="1" type="ORF">F7Q91_03465</name>
</gene>
<name>A0A7V7NXB2_9VIBR</name>
<dbReference type="GeneID" id="77344716"/>
<evidence type="ECO:0000313" key="1">
    <source>
        <dbReference type="EMBL" id="KAB0482481.1"/>
    </source>
</evidence>
<reference evidence="1 2" key="1">
    <citation type="submission" date="2019-09" db="EMBL/GenBank/DDBJ databases">
        <title>Draft genome sequences of 48 bacterial type strains from the CCUG.</title>
        <authorList>
            <person name="Tunovic T."/>
            <person name="Pineiro-Iglesias B."/>
            <person name="Unosson C."/>
            <person name="Inganas E."/>
            <person name="Ohlen M."/>
            <person name="Cardew S."/>
            <person name="Jensie-Markopoulos S."/>
            <person name="Salva-Serra F."/>
            <person name="Jaen-Luchoro D."/>
            <person name="Karlsson R."/>
            <person name="Svensson-Stadler L."/>
            <person name="Chun J."/>
            <person name="Moore E."/>
        </authorList>
    </citation>
    <scope>NUCLEOTIDE SEQUENCE [LARGE SCALE GENOMIC DNA]</scope>
    <source>
        <strain evidence="1 2">CCUG 48643</strain>
    </source>
</reference>
<protein>
    <submittedName>
        <fullName evidence="1">Uncharacterized protein</fullName>
    </submittedName>
</protein>
<proteinExistence type="predicted"/>
<accession>A0A7V7NXB2</accession>
<comment type="caution">
    <text evidence="1">The sequence shown here is derived from an EMBL/GenBank/DDBJ whole genome shotgun (WGS) entry which is preliminary data.</text>
</comment>
<dbReference type="RefSeq" id="WP_137406542.1">
    <property type="nucleotide sequence ID" value="NZ_AP025467.1"/>
</dbReference>
<dbReference type="EMBL" id="VZPX01000004">
    <property type="protein sequence ID" value="KAB0482481.1"/>
    <property type="molecule type" value="Genomic_DNA"/>
</dbReference>
<sequence length="343" mass="38506">MNIFRPLIITLACVIPFKASAFLYYVIVDPAKMGQKANQITQDSVQFAQKKASELKAMASEMNSTISEFESDGNLASFQTATLSAGASEPANLNMQSSMEQPVGLCGVIEYSVSKYSGDYGCSLYGNQEGYQSHLVFRGESNSSTERELELLEESVSRMDHRNPDTEVHNLHEEFNLVFFDVLGQIKFTELSLKDREAMDMYVEYISGSKQFIIPEVTPDMTPEAKQTLLRQMREYLAQNAVNSTMKSSYTFRSRSETGLSQQSDIWQVRDNEVSNMQNLGKPVMTGAGLSQRPTAESIIRGEAIRTAREGRFLMTLLEASLVTEFNLSLRTNKLAEVERHVR</sequence>
<dbReference type="AlphaFoldDB" id="A0A7V7NXB2"/>
<dbReference type="Proteomes" id="UP000423756">
    <property type="component" value="Unassembled WGS sequence"/>
</dbReference>